<dbReference type="Pfam" id="PF00411">
    <property type="entry name" value="Ribosomal_S11"/>
    <property type="match status" value="1"/>
</dbReference>
<keyword evidence="3" id="KW-0687">Ribonucleoprotein</keyword>
<dbReference type="GO" id="GO:0005840">
    <property type="term" value="C:ribosome"/>
    <property type="evidence" value="ECO:0007669"/>
    <property type="project" value="UniProtKB-KW"/>
</dbReference>
<protein>
    <submittedName>
        <fullName evidence="5">EOG090X0DZ9</fullName>
    </submittedName>
</protein>
<evidence type="ECO:0000256" key="3">
    <source>
        <dbReference type="ARBA" id="ARBA00023274"/>
    </source>
</evidence>
<evidence type="ECO:0000256" key="2">
    <source>
        <dbReference type="ARBA" id="ARBA00022980"/>
    </source>
</evidence>
<feature type="compositionally biased region" description="Basic and acidic residues" evidence="4">
    <location>
        <begin position="20"/>
        <end position="29"/>
    </location>
</feature>
<dbReference type="GO" id="GO:0003735">
    <property type="term" value="F:structural constituent of ribosome"/>
    <property type="evidence" value="ECO:0007669"/>
    <property type="project" value="InterPro"/>
</dbReference>
<gene>
    <name evidence="5" type="primary">EOG090X0DZ9</name>
</gene>
<dbReference type="Gene3D" id="3.30.420.80">
    <property type="entry name" value="Ribosomal protein S11"/>
    <property type="match status" value="1"/>
</dbReference>
<name>A0A9N6WXU4_9CRUS</name>
<evidence type="ECO:0000256" key="1">
    <source>
        <dbReference type="ARBA" id="ARBA00006194"/>
    </source>
</evidence>
<reference evidence="5" key="1">
    <citation type="submission" date="2021-04" db="EMBL/GenBank/DDBJ databases">
        <authorList>
            <person name="Cornetti L."/>
        </authorList>
    </citation>
    <scope>NUCLEOTIDE SEQUENCE</scope>
</reference>
<dbReference type="EMBL" id="OC986161">
    <property type="protein sequence ID" value="CAG4642816.1"/>
    <property type="molecule type" value="Genomic_DNA"/>
</dbReference>
<evidence type="ECO:0000256" key="4">
    <source>
        <dbReference type="SAM" id="MobiDB-lite"/>
    </source>
</evidence>
<dbReference type="HAMAP" id="MF_01310">
    <property type="entry name" value="Ribosomal_uS11"/>
    <property type="match status" value="1"/>
</dbReference>
<feature type="region of interest" description="Disordered" evidence="4">
    <location>
        <begin position="1"/>
        <end position="37"/>
    </location>
</feature>
<dbReference type="InterPro" id="IPR036967">
    <property type="entry name" value="Ribosomal_uS11_sf"/>
</dbReference>
<organism evidence="5">
    <name type="scientific">Evadne anonyx</name>
    <dbReference type="NCBI Taxonomy" id="141404"/>
    <lineage>
        <taxon>Eukaryota</taxon>
        <taxon>Metazoa</taxon>
        <taxon>Ecdysozoa</taxon>
        <taxon>Arthropoda</taxon>
        <taxon>Crustacea</taxon>
        <taxon>Branchiopoda</taxon>
        <taxon>Diplostraca</taxon>
        <taxon>Cladocera</taxon>
        <taxon>Onychopoda</taxon>
        <taxon>Podonidae</taxon>
        <taxon>Evadne</taxon>
    </lineage>
</organism>
<dbReference type="GO" id="GO:1990904">
    <property type="term" value="C:ribonucleoprotein complex"/>
    <property type="evidence" value="ECO:0007669"/>
    <property type="project" value="UniProtKB-KW"/>
</dbReference>
<dbReference type="AlphaFoldDB" id="A0A9N6WXU4"/>
<accession>A0A9N6WXU4</accession>
<dbReference type="InterPro" id="IPR001971">
    <property type="entry name" value="Ribosomal_uS11"/>
</dbReference>
<keyword evidence="2" id="KW-0689">Ribosomal protein</keyword>
<dbReference type="SUPFAM" id="SSF53137">
    <property type="entry name" value="Translational machinery components"/>
    <property type="match status" value="1"/>
</dbReference>
<proteinExistence type="inferred from homology"/>
<evidence type="ECO:0000313" key="5">
    <source>
        <dbReference type="EMBL" id="CAG4642816.1"/>
    </source>
</evidence>
<sequence>MPGYCTSPTRRHFHSSQSNWRRDGKESRPRFVPNVDEGTKGEKLHEIDSILTEQSIFPDENTPNRLFNGIKFADLPICNIKATPNNTIISLCNAQGTPITIHSCGREGFKNTRGGTNIAAQATAITLAKRGVEKGYQTVRVTVRGLGPGRMSSIKGLTMGGMEVVSITDCTPVSWEVTPRPKKIRKL</sequence>
<dbReference type="PANTHER" id="PTHR11759">
    <property type="entry name" value="40S RIBOSOMAL PROTEIN S14/30S RIBOSOMAL PROTEIN S11"/>
    <property type="match status" value="1"/>
</dbReference>
<comment type="similarity">
    <text evidence="1">Belongs to the universal ribosomal protein uS11 family.</text>
</comment>
<dbReference type="GO" id="GO:0006412">
    <property type="term" value="P:translation"/>
    <property type="evidence" value="ECO:0007669"/>
    <property type="project" value="InterPro"/>
</dbReference>